<dbReference type="OrthoDB" id="26679at2759"/>
<comment type="caution">
    <text evidence="2">The sequence shown here is derived from an EMBL/GenBank/DDBJ whole genome shotgun (WGS) entry which is preliminary data.</text>
</comment>
<evidence type="ECO:0000313" key="3">
    <source>
        <dbReference type="Proteomes" id="UP000221165"/>
    </source>
</evidence>
<evidence type="ECO:0000256" key="1">
    <source>
        <dbReference type="SAM" id="Phobius"/>
    </source>
</evidence>
<keyword evidence="1" id="KW-1133">Transmembrane helix</keyword>
<keyword evidence="3" id="KW-1185">Reference proteome</keyword>
<keyword evidence="1" id="KW-0812">Transmembrane</keyword>
<protein>
    <submittedName>
        <fullName evidence="2">Tld protein</fullName>
    </submittedName>
</protein>
<evidence type="ECO:0000313" key="2">
    <source>
        <dbReference type="EMBL" id="PHJ15553.1"/>
    </source>
</evidence>
<dbReference type="RefSeq" id="XP_067917286.1">
    <property type="nucleotide sequence ID" value="XM_068070739.1"/>
</dbReference>
<reference evidence="2 3" key="1">
    <citation type="journal article" date="2017" name="Int. J. Parasitol.">
        <title>The genome of the protozoan parasite Cystoisospora suis and a reverse vaccinology approach to identify vaccine candidates.</title>
        <authorList>
            <person name="Palmieri N."/>
            <person name="Shrestha A."/>
            <person name="Ruttkowski B."/>
            <person name="Beck T."/>
            <person name="Vogl C."/>
            <person name="Tomley F."/>
            <person name="Blake D.P."/>
            <person name="Joachim A."/>
        </authorList>
    </citation>
    <scope>NUCLEOTIDE SEQUENCE [LARGE SCALE GENOMIC DNA]</scope>
    <source>
        <strain evidence="2 3">Wien I</strain>
    </source>
</reference>
<dbReference type="AlphaFoldDB" id="A0A2C6KGP1"/>
<gene>
    <name evidence="2" type="ORF">CSUI_010637</name>
</gene>
<dbReference type="EMBL" id="MIGC01007894">
    <property type="protein sequence ID" value="PHJ15553.1"/>
    <property type="molecule type" value="Genomic_DNA"/>
</dbReference>
<keyword evidence="1" id="KW-0472">Membrane</keyword>
<feature type="transmembrane region" description="Helical" evidence="1">
    <location>
        <begin position="12"/>
        <end position="37"/>
    </location>
</feature>
<sequence length="133" mass="15444">MFLQKDHFCCLLVYFADGFFSSPLVFFLSLSVCLSFFPPRADIYELEDVTDFHLLLTEEGKEAARRLLWCLNALHGALEFCPVLPPLTCVLLLFFDESTAYIILHCLVKKAIERERSDNGPPFMPFRRKDFVR</sequence>
<name>A0A2C6KGP1_9APIC</name>
<dbReference type="VEuPathDB" id="ToxoDB:CSUI_010637"/>
<dbReference type="Proteomes" id="UP000221165">
    <property type="component" value="Unassembled WGS sequence"/>
</dbReference>
<dbReference type="GeneID" id="94433950"/>
<accession>A0A2C6KGP1</accession>
<proteinExistence type="predicted"/>
<organism evidence="2 3">
    <name type="scientific">Cystoisospora suis</name>
    <dbReference type="NCBI Taxonomy" id="483139"/>
    <lineage>
        <taxon>Eukaryota</taxon>
        <taxon>Sar</taxon>
        <taxon>Alveolata</taxon>
        <taxon>Apicomplexa</taxon>
        <taxon>Conoidasida</taxon>
        <taxon>Coccidia</taxon>
        <taxon>Eucoccidiorida</taxon>
        <taxon>Eimeriorina</taxon>
        <taxon>Sarcocystidae</taxon>
        <taxon>Cystoisospora</taxon>
    </lineage>
</organism>